<evidence type="ECO:0000313" key="13">
    <source>
        <dbReference type="Proteomes" id="UP000274822"/>
    </source>
</evidence>
<dbReference type="InterPro" id="IPR035587">
    <property type="entry name" value="DUS-like_FMN-bd"/>
</dbReference>
<comment type="catalytic activity">
    <reaction evidence="6">
        <text>5,6-dihydrouridine(47) in tRNA + NAD(+) = uridine(47) in tRNA + NADH + H(+)</text>
        <dbReference type="Rhea" id="RHEA:53364"/>
        <dbReference type="Rhea" id="RHEA-COMP:13539"/>
        <dbReference type="Rhea" id="RHEA-COMP:13540"/>
        <dbReference type="ChEBI" id="CHEBI:15378"/>
        <dbReference type="ChEBI" id="CHEBI:57540"/>
        <dbReference type="ChEBI" id="CHEBI:57945"/>
        <dbReference type="ChEBI" id="CHEBI:65315"/>
        <dbReference type="ChEBI" id="CHEBI:74443"/>
        <dbReference type="EC" id="1.3.1.89"/>
    </reaction>
    <physiologicalReaction direction="right-to-left" evidence="6">
        <dbReference type="Rhea" id="RHEA:53366"/>
    </physiologicalReaction>
</comment>
<evidence type="ECO:0000256" key="9">
    <source>
        <dbReference type="ARBA" id="ARBA00049513"/>
    </source>
</evidence>
<reference evidence="12 13" key="1">
    <citation type="journal article" date="2018" name="New Phytol.">
        <title>Phylogenomics of Endogonaceae and evolution of mycorrhizas within Mucoromycota.</title>
        <authorList>
            <person name="Chang Y."/>
            <person name="Desiro A."/>
            <person name="Na H."/>
            <person name="Sandor L."/>
            <person name="Lipzen A."/>
            <person name="Clum A."/>
            <person name="Barry K."/>
            <person name="Grigoriev I.V."/>
            <person name="Martin F.M."/>
            <person name="Stajich J.E."/>
            <person name="Smith M.E."/>
            <person name="Bonito G."/>
            <person name="Spatafora J.W."/>
        </authorList>
    </citation>
    <scope>NUCLEOTIDE SEQUENCE [LARGE SCALE GENOMIC DNA]</scope>
    <source>
        <strain evidence="12 13">AD002</strain>
    </source>
</reference>
<dbReference type="InterPro" id="IPR013785">
    <property type="entry name" value="Aldolase_TIM"/>
</dbReference>
<gene>
    <name evidence="12" type="ORF">BC938DRAFT_482504</name>
</gene>
<dbReference type="PANTHER" id="PTHR45846:SF1">
    <property type="entry name" value="TRNA-DIHYDROURIDINE(47) SYNTHASE [NAD(P)(+)]-LIKE"/>
    <property type="match status" value="1"/>
</dbReference>
<dbReference type="EC" id="1.3.1.89" evidence="2"/>
<evidence type="ECO:0000256" key="8">
    <source>
        <dbReference type="ARBA" id="ARBA00049447"/>
    </source>
</evidence>
<name>A0A433QE08_9FUNG</name>
<dbReference type="PANTHER" id="PTHR45846">
    <property type="entry name" value="TRNA-DIHYDROURIDINE(47) SYNTHASE [NAD(P)(+)]-LIKE"/>
    <property type="match status" value="1"/>
</dbReference>
<dbReference type="GO" id="GO:0003723">
    <property type="term" value="F:RNA binding"/>
    <property type="evidence" value="ECO:0007669"/>
    <property type="project" value="TreeGrafter"/>
</dbReference>
<protein>
    <recommendedName>
        <fullName evidence="3">tRNA-dihydrouridine(47) synthase [NAD(P)(+)]</fullName>
        <ecNumber evidence="2">1.3.1.89</ecNumber>
    </recommendedName>
    <alternativeName>
        <fullName evidence="5">tRNA-dihydrouridine synthase 3</fullName>
    </alternativeName>
</protein>
<feature type="region of interest" description="Disordered" evidence="10">
    <location>
        <begin position="100"/>
        <end position="124"/>
    </location>
</feature>
<evidence type="ECO:0000256" key="4">
    <source>
        <dbReference type="ARBA" id="ARBA00022771"/>
    </source>
</evidence>
<evidence type="ECO:0000256" key="2">
    <source>
        <dbReference type="ARBA" id="ARBA00012376"/>
    </source>
</evidence>
<proteinExistence type="inferred from homology"/>
<organism evidence="12 13">
    <name type="scientific">Jimgerdemannia flammicorona</name>
    <dbReference type="NCBI Taxonomy" id="994334"/>
    <lineage>
        <taxon>Eukaryota</taxon>
        <taxon>Fungi</taxon>
        <taxon>Fungi incertae sedis</taxon>
        <taxon>Mucoromycota</taxon>
        <taxon>Mucoromycotina</taxon>
        <taxon>Endogonomycetes</taxon>
        <taxon>Endogonales</taxon>
        <taxon>Endogonaceae</taxon>
        <taxon>Jimgerdemannia</taxon>
    </lineage>
</organism>
<dbReference type="GO" id="GO:0008270">
    <property type="term" value="F:zinc ion binding"/>
    <property type="evidence" value="ECO:0007669"/>
    <property type="project" value="UniProtKB-KW"/>
</dbReference>
<keyword evidence="4" id="KW-0479">Metal-binding</keyword>
<keyword evidence="13" id="KW-1185">Reference proteome</keyword>
<evidence type="ECO:0000259" key="11">
    <source>
        <dbReference type="Pfam" id="PF01207"/>
    </source>
</evidence>
<dbReference type="Pfam" id="PF01207">
    <property type="entry name" value="Dus"/>
    <property type="match status" value="1"/>
</dbReference>
<comment type="catalytic activity">
    <reaction evidence="7">
        <text>a 5,6-dihydrouridine in mRNA + NAD(+) = a uridine in mRNA + NADH + H(+)</text>
        <dbReference type="Rhea" id="RHEA:69851"/>
        <dbReference type="Rhea" id="RHEA-COMP:14658"/>
        <dbReference type="Rhea" id="RHEA-COMP:17789"/>
        <dbReference type="ChEBI" id="CHEBI:15378"/>
        <dbReference type="ChEBI" id="CHEBI:57540"/>
        <dbReference type="ChEBI" id="CHEBI:57945"/>
        <dbReference type="ChEBI" id="CHEBI:65315"/>
        <dbReference type="ChEBI" id="CHEBI:74443"/>
    </reaction>
    <physiologicalReaction direction="right-to-left" evidence="7">
        <dbReference type="Rhea" id="RHEA:69853"/>
    </physiologicalReaction>
</comment>
<evidence type="ECO:0000256" key="7">
    <source>
        <dbReference type="ARBA" id="ARBA00048342"/>
    </source>
</evidence>
<comment type="catalytic activity">
    <reaction evidence="9">
        <text>5,6-dihydrouridine(47) in tRNA + NADP(+) = uridine(47) in tRNA + NADPH + H(+)</text>
        <dbReference type="Rhea" id="RHEA:53360"/>
        <dbReference type="Rhea" id="RHEA-COMP:13539"/>
        <dbReference type="Rhea" id="RHEA-COMP:13540"/>
        <dbReference type="ChEBI" id="CHEBI:15378"/>
        <dbReference type="ChEBI" id="CHEBI:57783"/>
        <dbReference type="ChEBI" id="CHEBI:58349"/>
        <dbReference type="ChEBI" id="CHEBI:65315"/>
        <dbReference type="ChEBI" id="CHEBI:74443"/>
        <dbReference type="EC" id="1.3.1.89"/>
    </reaction>
    <physiologicalReaction direction="right-to-left" evidence="9">
        <dbReference type="Rhea" id="RHEA:53362"/>
    </physiologicalReaction>
</comment>
<dbReference type="Proteomes" id="UP000274822">
    <property type="component" value="Unassembled WGS sequence"/>
</dbReference>
<dbReference type="Gene3D" id="3.20.20.70">
    <property type="entry name" value="Aldolase class I"/>
    <property type="match status" value="1"/>
</dbReference>
<keyword evidence="4" id="KW-0862">Zinc</keyword>
<evidence type="ECO:0000256" key="1">
    <source>
        <dbReference type="ARBA" id="ARBA00005451"/>
    </source>
</evidence>
<keyword evidence="4" id="KW-0863">Zinc-finger</keyword>
<accession>A0A433QE08</accession>
<comment type="caution">
    <text evidence="12">The sequence shown here is derived from an EMBL/GenBank/DDBJ whole genome shotgun (WGS) entry which is preliminary data.</text>
</comment>
<dbReference type="EMBL" id="RBNJ01007406">
    <property type="protein sequence ID" value="RUS27969.1"/>
    <property type="molecule type" value="Genomic_DNA"/>
</dbReference>
<evidence type="ECO:0000256" key="3">
    <source>
        <dbReference type="ARBA" id="ARBA00022143"/>
    </source>
</evidence>
<dbReference type="SUPFAM" id="SSF51395">
    <property type="entry name" value="FMN-linked oxidoreductases"/>
    <property type="match status" value="1"/>
</dbReference>
<evidence type="ECO:0000256" key="6">
    <source>
        <dbReference type="ARBA" id="ARBA00048266"/>
    </source>
</evidence>
<comment type="catalytic activity">
    <reaction evidence="8">
        <text>a 5,6-dihydrouridine in mRNA + NADP(+) = a uridine in mRNA + NADPH + H(+)</text>
        <dbReference type="Rhea" id="RHEA:69855"/>
        <dbReference type="Rhea" id="RHEA-COMP:14658"/>
        <dbReference type="Rhea" id="RHEA-COMP:17789"/>
        <dbReference type="ChEBI" id="CHEBI:15378"/>
        <dbReference type="ChEBI" id="CHEBI:57783"/>
        <dbReference type="ChEBI" id="CHEBI:58349"/>
        <dbReference type="ChEBI" id="CHEBI:65315"/>
        <dbReference type="ChEBI" id="CHEBI:74443"/>
    </reaction>
    <physiologicalReaction direction="right-to-left" evidence="8">
        <dbReference type="Rhea" id="RHEA:69857"/>
    </physiologicalReaction>
</comment>
<dbReference type="CDD" id="cd02801">
    <property type="entry name" value="DUS_like_FMN"/>
    <property type="match status" value="1"/>
</dbReference>
<evidence type="ECO:0000256" key="5">
    <source>
        <dbReference type="ARBA" id="ARBA00031322"/>
    </source>
</evidence>
<dbReference type="AlphaFoldDB" id="A0A433QE08"/>
<evidence type="ECO:0000256" key="10">
    <source>
        <dbReference type="SAM" id="MobiDB-lite"/>
    </source>
</evidence>
<dbReference type="GO" id="GO:0102265">
    <property type="term" value="F:tRNA-dihydrouridine47 synthase activity"/>
    <property type="evidence" value="ECO:0007669"/>
    <property type="project" value="UniProtKB-EC"/>
</dbReference>
<sequence>MRGMRGGVGISGKTRYWKKASDERRGSFPFSPKKRRKIFIFGHMIMFKKHSFFATMTNPTGIAPIKKEYICSKQPGDDEDSFRAGVFGDDEREATLKLNVGAQDQGGSPNKKRKHERGRNTGLRGKKRVEDEIKASFFICMKIANDENKYAINLSAQITSRRNSCKSSHDLSAYLQNKPEDLGSRCINFEIFGNRVNVLITCLFTFHSPSFLRLTTLARCPYGYKCRFLKAHQTEDGKLVVNEQLAASPPVATKNMVDREVQKELRLHQFKFPKATAYAMELEAEALAEAEQGRLLKEKKLTAIVGTAASTTNAATTTTNTSGRTIPQTESAVEQNPSQNCEAVTNENVEKIDDNAKFDGSGGVVMTIETETATSEIKARIGAVIDQRDSKKKIDFRDKLYLAPLTTVGNLPFRRICKEFGADITCGEMAMAPNLLQGQQSEWALTRRHVSEDIFGIQVCGSKPDILTRCAEVISQTIEVDFVDVNLGCPIDLGAGSALLDYPGKLGKILRGMRRVLDVAVTVKIRMGVKDSSPTAHKLVPKFQTWIHGRSRQQRYTKAANWDYITEVKKLAPDMHIFGS</sequence>
<evidence type="ECO:0000313" key="12">
    <source>
        <dbReference type="EMBL" id="RUS27969.1"/>
    </source>
</evidence>
<feature type="domain" description="DUS-like FMN-binding" evidence="11">
    <location>
        <begin position="402"/>
        <end position="570"/>
    </location>
</feature>
<comment type="similarity">
    <text evidence="1">Belongs to the Dus family. Dus3 subfamily.</text>
</comment>